<comment type="caution">
    <text evidence="3">The sequence shown here is derived from an EMBL/GenBank/DDBJ whole genome shotgun (WGS) entry which is preliminary data.</text>
</comment>
<dbReference type="Pfam" id="PF11575">
    <property type="entry name" value="FhuF_C"/>
    <property type="match status" value="1"/>
</dbReference>
<proteinExistence type="predicted"/>
<dbReference type="Proteomes" id="UP000262939">
    <property type="component" value="Unassembled WGS sequence"/>
</dbReference>
<protein>
    <recommendedName>
        <fullName evidence="5">Aerobactin siderophore biosynthesis IucA/IucC-like C-terminal domain-containing protein</fullName>
    </recommendedName>
</protein>
<dbReference type="InterPro" id="IPR022770">
    <property type="entry name" value="IucA/IucC-like_C"/>
</dbReference>
<dbReference type="GO" id="GO:0051537">
    <property type="term" value="F:2 iron, 2 sulfur cluster binding"/>
    <property type="evidence" value="ECO:0007669"/>
    <property type="project" value="InterPro"/>
</dbReference>
<organism evidence="3 4">
    <name type="scientific">Peribacillus glennii</name>
    <dbReference type="NCBI Taxonomy" id="2303991"/>
    <lineage>
        <taxon>Bacteria</taxon>
        <taxon>Bacillati</taxon>
        <taxon>Bacillota</taxon>
        <taxon>Bacilli</taxon>
        <taxon>Bacillales</taxon>
        <taxon>Bacillaceae</taxon>
        <taxon>Peribacillus</taxon>
    </lineage>
</organism>
<evidence type="ECO:0000313" key="3">
    <source>
        <dbReference type="EMBL" id="RFU64005.1"/>
    </source>
</evidence>
<evidence type="ECO:0000259" key="1">
    <source>
        <dbReference type="Pfam" id="PF06276"/>
    </source>
</evidence>
<keyword evidence="4" id="KW-1185">Reference proteome</keyword>
<gene>
    <name evidence="3" type="ORF">D0466_10160</name>
</gene>
<feature type="domain" description="Ferric siderophore reductase C-terminal" evidence="2">
    <location>
        <begin position="226"/>
        <end position="246"/>
    </location>
</feature>
<reference evidence="3 4" key="1">
    <citation type="submission" date="2018-08" db="EMBL/GenBank/DDBJ databases">
        <title>Bacillus chawlae sp. nov., Bacillus glennii sp. nov., and Bacillus saganii sp. nov. Isolated from the Vehicle Assembly Building at Kennedy Space Center where the Viking Spacecraft were Assembled.</title>
        <authorList>
            <person name="Seuylemezian A."/>
            <person name="Vaishampayan P."/>
        </authorList>
    </citation>
    <scope>NUCLEOTIDE SEQUENCE [LARGE SCALE GENOMIC DNA]</scope>
    <source>
        <strain evidence="3 4">V44-8</strain>
    </source>
</reference>
<dbReference type="Pfam" id="PF06276">
    <property type="entry name" value="FhuF"/>
    <property type="match status" value="1"/>
</dbReference>
<dbReference type="RefSeq" id="WP_117322641.1">
    <property type="nucleotide sequence ID" value="NZ_QVTD01000005.1"/>
</dbReference>
<dbReference type="InterPro" id="IPR024726">
    <property type="entry name" value="FhuF_C"/>
</dbReference>
<feature type="domain" description="Aerobactin siderophore biosynthesis IucA/IucC-like C-terminal" evidence="1">
    <location>
        <begin position="115"/>
        <end position="206"/>
    </location>
</feature>
<dbReference type="AlphaFoldDB" id="A0A372LDA1"/>
<dbReference type="EMBL" id="QVTD01000005">
    <property type="protein sequence ID" value="RFU64005.1"/>
    <property type="molecule type" value="Genomic_DNA"/>
</dbReference>
<evidence type="ECO:0000313" key="4">
    <source>
        <dbReference type="Proteomes" id="UP000262939"/>
    </source>
</evidence>
<dbReference type="GO" id="GO:0003824">
    <property type="term" value="F:catalytic activity"/>
    <property type="evidence" value="ECO:0007669"/>
    <property type="project" value="UniProtKB-ARBA"/>
</dbReference>
<evidence type="ECO:0000259" key="2">
    <source>
        <dbReference type="Pfam" id="PF11575"/>
    </source>
</evidence>
<accession>A0A372LDA1</accession>
<sequence length="250" mass="28575">MHSKLTEHEIEILAGYRFACNAESSAFSFHAADLLSGERLHGTLLAIQERLRAPDLKVTASILMKRYSFYVVINLFAMSVLNKSINGAIENISFHDNGKPGFIPDIEYSDISADSIGCNRLKARAEICRQTFAGHLYPIIDMLSKETKLSKLILWENIAIYIFWLYETQLEQYMDLEVTERIESDFQYLVYEAPGSIFGNLHANPLHRYYSEKVLLPEREKPARIRQTCCLSYKAGAKKMCGGCPRFSRK</sequence>
<name>A0A372LDA1_9BACI</name>
<dbReference type="OrthoDB" id="5870636at2"/>
<evidence type="ECO:0008006" key="5">
    <source>
        <dbReference type="Google" id="ProtNLM"/>
    </source>
</evidence>